<feature type="transmembrane region" description="Helical" evidence="1">
    <location>
        <begin position="51"/>
        <end position="75"/>
    </location>
</feature>
<keyword evidence="3" id="KW-1185">Reference proteome</keyword>
<evidence type="ECO:0000256" key="1">
    <source>
        <dbReference type="SAM" id="Phobius"/>
    </source>
</evidence>
<dbReference type="OrthoDB" id="7032446at2"/>
<dbReference type="AlphaFoldDB" id="A0A2M9WJF8"/>
<keyword evidence="1" id="KW-0472">Membrane</keyword>
<protein>
    <submittedName>
        <fullName evidence="2">Uncharacterized protein</fullName>
    </submittedName>
</protein>
<organism evidence="2 3">
    <name type="scientific">Pantoea rodasii</name>
    <dbReference type="NCBI Taxonomy" id="1076549"/>
    <lineage>
        <taxon>Bacteria</taxon>
        <taxon>Pseudomonadati</taxon>
        <taxon>Pseudomonadota</taxon>
        <taxon>Gammaproteobacteria</taxon>
        <taxon>Enterobacterales</taxon>
        <taxon>Erwiniaceae</taxon>
        <taxon>Pantoea</taxon>
    </lineage>
</organism>
<accession>A0A2M9WJF8</accession>
<proteinExistence type="predicted"/>
<comment type="caution">
    <text evidence="2">The sequence shown here is derived from an EMBL/GenBank/DDBJ whole genome shotgun (WGS) entry which is preliminary data.</text>
</comment>
<evidence type="ECO:0000313" key="3">
    <source>
        <dbReference type="Proteomes" id="UP000232062"/>
    </source>
</evidence>
<name>A0A2M9WJF8_9GAMM</name>
<reference evidence="2 3" key="1">
    <citation type="submission" date="2017-11" db="EMBL/GenBank/DDBJ databases">
        <title>The genome sequence of Pantoea rodasii DSM 26611.</title>
        <authorList>
            <person name="Gao J."/>
            <person name="Mao X."/>
            <person name="Sun J."/>
        </authorList>
    </citation>
    <scope>NUCLEOTIDE SEQUENCE [LARGE SCALE GENOMIC DNA]</scope>
    <source>
        <strain evidence="2 3">DSM 26611</strain>
    </source>
</reference>
<feature type="transmembrane region" description="Helical" evidence="1">
    <location>
        <begin position="20"/>
        <end position="39"/>
    </location>
</feature>
<keyword evidence="1" id="KW-0812">Transmembrane</keyword>
<sequence length="410" mass="45560">MPVNLKLIPSPAIKPVAPKWWVWLLMLLIMIIVGINYAIMMKIAKPDMKNIIFWENALELPFLGWAFLLFFRLAWFKGQSNAAINSDRLREKQLNREIQRGQRCLNVYGLSLHTAFRTDTDTQGNLQWDALGQKKAALKTQPSWLGYRGVRHSRIKRNNEEAVEQLLKRGFANVLGELSPILAMMSEETSIAVLLECESHLNSHQIESTFKQCWDDSSIAQPVTRISGAGLGVIDQWLDQSSSEKTMLLVLAAQIEPGHPEGTSEAIVGLLLGHSLPMPNLPILARLHRPEQSYHTDVKDLEYAIAHSLKWIPITGERIESGWLVGIHSEHNIAVATALKAVKSPINIGQDLNNIDAIFGYPGCAAPWVAVACAAQFCRNGKAQLILSGNRTNAPLWATMVSPEGLSTQS</sequence>
<dbReference type="Proteomes" id="UP000232062">
    <property type="component" value="Unassembled WGS sequence"/>
</dbReference>
<keyword evidence="1" id="KW-1133">Transmembrane helix</keyword>
<gene>
    <name evidence="2" type="ORF">PRCB_00405</name>
</gene>
<dbReference type="EMBL" id="PIQI01000001">
    <property type="protein sequence ID" value="PJZ07598.1"/>
    <property type="molecule type" value="Genomic_DNA"/>
</dbReference>
<dbReference type="STRING" id="1076549.HA45_19895"/>
<evidence type="ECO:0000313" key="2">
    <source>
        <dbReference type="EMBL" id="PJZ07598.1"/>
    </source>
</evidence>